<dbReference type="Gene3D" id="6.10.280.190">
    <property type="match status" value="1"/>
</dbReference>
<keyword evidence="5" id="KW-0175">Coiled coil</keyword>
<dbReference type="PRINTS" id="PR00207">
    <property type="entry name" value="FLAGELLIN"/>
</dbReference>
<keyword evidence="3 4" id="KW-0975">Bacterial flagellum</keyword>
<dbReference type="Gene3D" id="3.30.70.2120">
    <property type="match status" value="2"/>
</dbReference>
<dbReference type="Gene3D" id="2.60.40.4390">
    <property type="match status" value="1"/>
</dbReference>
<dbReference type="EMBL" id="CP121472">
    <property type="protein sequence ID" value="WPL18575.1"/>
    <property type="molecule type" value="Genomic_DNA"/>
</dbReference>
<keyword evidence="2 4" id="KW-0964">Secreted</keyword>
<dbReference type="InterPro" id="IPR001492">
    <property type="entry name" value="Flagellin"/>
</dbReference>
<feature type="coiled-coil region" evidence="5">
    <location>
        <begin position="102"/>
        <end position="129"/>
    </location>
</feature>
<dbReference type="SUPFAM" id="SSF64518">
    <property type="entry name" value="Phase 1 flagellin"/>
    <property type="match status" value="2"/>
</dbReference>
<evidence type="ECO:0000256" key="3">
    <source>
        <dbReference type="ARBA" id="ARBA00023143"/>
    </source>
</evidence>
<dbReference type="PANTHER" id="PTHR42792:SF2">
    <property type="entry name" value="FLAGELLIN"/>
    <property type="match status" value="1"/>
</dbReference>
<keyword evidence="8" id="KW-0969">Cilium</keyword>
<comment type="subcellular location">
    <subcellularLocation>
        <location evidence="4">Secreted</location>
    </subcellularLocation>
    <subcellularLocation>
        <location evidence="4">Bacterial flagellum</location>
    </subcellularLocation>
</comment>
<dbReference type="Pfam" id="PF00669">
    <property type="entry name" value="Flagellin_N"/>
    <property type="match status" value="1"/>
</dbReference>
<dbReference type="Pfam" id="PF00700">
    <property type="entry name" value="Flagellin_C"/>
    <property type="match status" value="1"/>
</dbReference>
<protein>
    <recommendedName>
        <fullName evidence="4">Flagellin</fullName>
    </recommendedName>
</protein>
<keyword evidence="8" id="KW-0966">Cell projection</keyword>
<evidence type="ECO:0000313" key="9">
    <source>
        <dbReference type="Proteomes" id="UP001432180"/>
    </source>
</evidence>
<evidence type="ECO:0000313" key="8">
    <source>
        <dbReference type="EMBL" id="WPL18575.1"/>
    </source>
</evidence>
<name>A0ABZ0SC28_9GAMM</name>
<evidence type="ECO:0000256" key="2">
    <source>
        <dbReference type="ARBA" id="ARBA00022525"/>
    </source>
</evidence>
<evidence type="ECO:0000256" key="4">
    <source>
        <dbReference type="RuleBase" id="RU362073"/>
    </source>
</evidence>
<reference evidence="8 9" key="1">
    <citation type="journal article" date="2023" name="Microorganisms">
        <title>Thiorhodovibrio frisius and Trv. litoralis spp. nov., Two Novel Members from a Clade of Fastidious Purple Sulfur Bacteria That Exhibit Unique Red-Shifted Light-Harvesting Capabilities.</title>
        <authorList>
            <person name="Methner A."/>
            <person name="Kuzyk S.B."/>
            <person name="Petersen J."/>
            <person name="Bauer S."/>
            <person name="Brinkmann H."/>
            <person name="Sichau K."/>
            <person name="Wanner G."/>
            <person name="Wolf J."/>
            <person name="Neumann-Schaal M."/>
            <person name="Henke P."/>
            <person name="Tank M."/>
            <person name="Sproer C."/>
            <person name="Bunk B."/>
            <person name="Overmann J."/>
        </authorList>
    </citation>
    <scope>NUCLEOTIDE SEQUENCE [LARGE SCALE GENOMIC DNA]</scope>
    <source>
        <strain evidence="8 9">DSM 6702</strain>
    </source>
</reference>
<evidence type="ECO:0000256" key="1">
    <source>
        <dbReference type="ARBA" id="ARBA00005709"/>
    </source>
</evidence>
<dbReference type="RefSeq" id="WP_328984329.1">
    <property type="nucleotide sequence ID" value="NZ_CP121472.1"/>
</dbReference>
<accession>A0ABZ0SC28</accession>
<comment type="function">
    <text evidence="4">Flagellin is the subunit protein which polymerizes to form the filaments of bacterial flagella.</text>
</comment>
<feature type="domain" description="Flagellin N-terminal" evidence="6">
    <location>
        <begin position="5"/>
        <end position="141"/>
    </location>
</feature>
<organism evidence="8 9">
    <name type="scientific">Thiorhodovibrio winogradskyi</name>
    <dbReference type="NCBI Taxonomy" id="77007"/>
    <lineage>
        <taxon>Bacteria</taxon>
        <taxon>Pseudomonadati</taxon>
        <taxon>Pseudomonadota</taxon>
        <taxon>Gammaproteobacteria</taxon>
        <taxon>Chromatiales</taxon>
        <taxon>Chromatiaceae</taxon>
        <taxon>Thiorhodovibrio</taxon>
    </lineage>
</organism>
<dbReference type="InterPro" id="IPR046358">
    <property type="entry name" value="Flagellin_C"/>
</dbReference>
<gene>
    <name evidence="8" type="primary">fliC2</name>
    <name evidence="8" type="ORF">Thiowin_03649</name>
</gene>
<keyword evidence="8" id="KW-0282">Flagellum</keyword>
<dbReference type="Gene3D" id="1.20.120.340">
    <property type="entry name" value="Flagellar protein FliS"/>
    <property type="match status" value="1"/>
</dbReference>
<keyword evidence="9" id="KW-1185">Reference proteome</keyword>
<sequence>MPQVINTNVASLNAQRNLNKSQEMMNQVMARLSSGLRINSAKDDAAGMAISDRFTSQIKGINQATRNANDGISMSQVAEGAMGEMNTNLQRLRELSIQSANATNSASDRKALNEEAQQLIAEIGRISEQTEFNGTKLLDGTMDKQIFQIGANAGQTFEMSIGKMSTDKLGGGEAATASAVGSDNALASGDLLINGVAISGSSASDDTASTDAAASSSIAKVAAINKHTAETGVVATVNATVAAGSKQELPSSATNGTITINGVTTENIGIGAGDAEGNRKAVIEAVNAISGETGVTAVDTGRAETGINLVAADGRNIEISFDTLTSANTGVAAADTYEGGYNLRSVDSTPISITAGTGDIANAGLAEGVYQANTATVSSLTRQSDSAFVGTGDISSGADLSGANAHTFDISLSGGDAVTVVLDTDMSADQTDLVDGLQTAIDDAIGSGIVTVGFSDDTGDDAIKHLTLMSNERVEITNVGAIDGGTDDALLTALEGAEFGGPDALREGDLVINGVAIQAAKASDDTFSNSDAVSSNKAASGIAVAAAINASSAETGVTATVQATEVDGGSGTASTATDRAGVQGAVYINGGVFSMTLTDDAEKDRATALAEINAISGKTGVTAEDTGTGLKLTAADGRNISIVIDTNAEANAGSLSDGGLNKSIDFSGVEIGLDASQDGIVEYDVTAMLNGVVTGNSTVTPLDIEASDYTELANRLATTTTSKVTLSAAGQFTVAAGQNGSAELEAMGFQVGTFGGTDGGQFLKDIDISTVEGATKALEAVDNALSTINSERGNLGAVQNRLTSTISALSITSENLSASRSRIQDADFAAETAQLSKLQVMQQAGVAMLSQANASTQNVLSLLR</sequence>
<evidence type="ECO:0000259" key="6">
    <source>
        <dbReference type="Pfam" id="PF00669"/>
    </source>
</evidence>
<dbReference type="Gene3D" id="1.20.1330.10">
    <property type="entry name" value="f41 fragment of flagellin, N-terminal domain"/>
    <property type="match status" value="2"/>
</dbReference>
<evidence type="ECO:0000259" key="7">
    <source>
        <dbReference type="Pfam" id="PF00700"/>
    </source>
</evidence>
<dbReference type="Proteomes" id="UP001432180">
    <property type="component" value="Chromosome"/>
</dbReference>
<evidence type="ECO:0000256" key="5">
    <source>
        <dbReference type="SAM" id="Coils"/>
    </source>
</evidence>
<proteinExistence type="inferred from homology"/>
<dbReference type="PANTHER" id="PTHR42792">
    <property type="entry name" value="FLAGELLIN"/>
    <property type="match status" value="1"/>
</dbReference>
<comment type="similarity">
    <text evidence="1 4">Belongs to the bacterial flagellin family.</text>
</comment>
<dbReference type="InterPro" id="IPR001029">
    <property type="entry name" value="Flagellin_N"/>
</dbReference>
<feature type="domain" description="Flagellin C-terminal" evidence="7">
    <location>
        <begin position="778"/>
        <end position="863"/>
    </location>
</feature>